<dbReference type="EMBL" id="AP010968">
    <property type="protein sequence ID" value="BAJ27637.1"/>
    <property type="molecule type" value="Genomic_DNA"/>
</dbReference>
<dbReference type="STRING" id="452652.KSE_18120"/>
<dbReference type="PATRIC" id="fig|452652.3.peg.1820"/>
<dbReference type="InterPro" id="IPR011032">
    <property type="entry name" value="GroES-like_sf"/>
</dbReference>
<evidence type="ECO:0000313" key="4">
    <source>
        <dbReference type="Proteomes" id="UP000007076"/>
    </source>
</evidence>
<dbReference type="RefSeq" id="WP_014134955.1">
    <property type="nucleotide sequence ID" value="NC_016109.1"/>
</dbReference>
<dbReference type="PANTHER" id="PTHR44154:SF1">
    <property type="entry name" value="QUINONE OXIDOREDUCTASE"/>
    <property type="match status" value="1"/>
</dbReference>
<keyword evidence="4" id="KW-1185">Reference proteome</keyword>
<dbReference type="Proteomes" id="UP000007076">
    <property type="component" value="Chromosome"/>
</dbReference>
<dbReference type="InterPro" id="IPR051603">
    <property type="entry name" value="Zinc-ADH_QOR/CCCR"/>
</dbReference>
<dbReference type="InterPro" id="IPR013154">
    <property type="entry name" value="ADH-like_N"/>
</dbReference>
<name>E4N8V6_KITSK</name>
<dbReference type="SMART" id="SM00829">
    <property type="entry name" value="PKS_ER"/>
    <property type="match status" value="1"/>
</dbReference>
<dbReference type="eggNOG" id="COG0604">
    <property type="taxonomic scope" value="Bacteria"/>
</dbReference>
<gene>
    <name evidence="3" type="ordered locus">KSE_18120</name>
</gene>
<evidence type="ECO:0000256" key="1">
    <source>
        <dbReference type="ARBA" id="ARBA00022857"/>
    </source>
</evidence>
<dbReference type="InterPro" id="IPR036291">
    <property type="entry name" value="NAD(P)-bd_dom_sf"/>
</dbReference>
<organism evidence="3 4">
    <name type="scientific">Kitasatospora setae (strain ATCC 33774 / DSM 43861 / JCM 3304 / KCC A-0304 / NBRC 14216 / KM-6054)</name>
    <name type="common">Streptomyces setae</name>
    <dbReference type="NCBI Taxonomy" id="452652"/>
    <lineage>
        <taxon>Bacteria</taxon>
        <taxon>Bacillati</taxon>
        <taxon>Actinomycetota</taxon>
        <taxon>Actinomycetes</taxon>
        <taxon>Kitasatosporales</taxon>
        <taxon>Streptomycetaceae</taxon>
        <taxon>Kitasatospora</taxon>
    </lineage>
</organism>
<feature type="domain" description="Enoyl reductase (ER)" evidence="2">
    <location>
        <begin position="11"/>
        <end position="304"/>
    </location>
</feature>
<dbReference type="Gene3D" id="3.90.180.10">
    <property type="entry name" value="Medium-chain alcohol dehydrogenases, catalytic domain"/>
    <property type="match status" value="1"/>
</dbReference>
<reference evidence="3 4" key="1">
    <citation type="journal article" date="2010" name="DNA Res.">
        <title>Genome sequence of Kitasatospora setae NBRC 14216T: an evolutionary snapshot of the family Streptomycetaceae.</title>
        <authorList>
            <person name="Ichikawa N."/>
            <person name="Oguchi A."/>
            <person name="Ikeda H."/>
            <person name="Ishikawa J."/>
            <person name="Kitani S."/>
            <person name="Watanabe Y."/>
            <person name="Nakamura S."/>
            <person name="Katano Y."/>
            <person name="Kishi E."/>
            <person name="Sasagawa M."/>
            <person name="Ankai A."/>
            <person name="Fukui S."/>
            <person name="Hashimoto Y."/>
            <person name="Kamata S."/>
            <person name="Otoguro M."/>
            <person name="Tanikawa S."/>
            <person name="Nihira T."/>
            <person name="Horinouchi S."/>
            <person name="Ohnishi Y."/>
            <person name="Hayakawa M."/>
            <person name="Kuzuyama T."/>
            <person name="Arisawa A."/>
            <person name="Nomoto F."/>
            <person name="Miura H."/>
            <person name="Takahashi Y."/>
            <person name="Fujita N."/>
        </authorList>
    </citation>
    <scope>NUCLEOTIDE SEQUENCE [LARGE SCALE GENOMIC DNA]</scope>
    <source>
        <strain evidence="4">ATCC 33774 / DSM 43861 / JCM 3304 / KCC A-0304 / NBRC 14216 / KM-6054</strain>
    </source>
</reference>
<dbReference type="KEGG" id="ksk:KSE_18120"/>
<keyword evidence="1" id="KW-0521">NADP</keyword>
<dbReference type="Gene3D" id="3.40.50.720">
    <property type="entry name" value="NAD(P)-binding Rossmann-like Domain"/>
    <property type="match status" value="1"/>
</dbReference>
<dbReference type="AlphaFoldDB" id="E4N8V6"/>
<sequence>MSTAVLFDGYGDPGELYPAEVPDPVAGPGQVVVWYTAIGVNPIDWKILSGEVREHVPVRLPGGCLGVEAAGVVVEVGAGVRRFRAGDRVIRHGRPGAFREYEAVAASQAADELTLCPDRFPDEQAAVLPVAAGTAYSALRRVGLRPGERLLVHGASGGVGLAVVRLALLLGAGEVVGTASPARHGLVRAAGATPVAYGEGLPRRLVEHAPFHASVDCAGGPESTGAAARFVTGAGRRVTIVPDPSARALGIPLLEHLPLELASTLDLIGTAPFELPVAARYPLERAGEALAHSRRGGVGGKLVLLPGG</sequence>
<accession>E4N8V6</accession>
<dbReference type="SUPFAM" id="SSF50129">
    <property type="entry name" value="GroES-like"/>
    <property type="match status" value="1"/>
</dbReference>
<dbReference type="GO" id="GO:0016491">
    <property type="term" value="F:oxidoreductase activity"/>
    <property type="evidence" value="ECO:0007669"/>
    <property type="project" value="InterPro"/>
</dbReference>
<dbReference type="Pfam" id="PF08240">
    <property type="entry name" value="ADH_N"/>
    <property type="match status" value="1"/>
</dbReference>
<dbReference type="SUPFAM" id="SSF51735">
    <property type="entry name" value="NAD(P)-binding Rossmann-fold domains"/>
    <property type="match status" value="1"/>
</dbReference>
<protein>
    <submittedName>
        <fullName evidence="3">Putative oxidoreductase</fullName>
    </submittedName>
</protein>
<dbReference type="Pfam" id="PF13602">
    <property type="entry name" value="ADH_zinc_N_2"/>
    <property type="match status" value="1"/>
</dbReference>
<dbReference type="InterPro" id="IPR020843">
    <property type="entry name" value="ER"/>
</dbReference>
<proteinExistence type="predicted"/>
<evidence type="ECO:0000313" key="3">
    <source>
        <dbReference type="EMBL" id="BAJ27637.1"/>
    </source>
</evidence>
<dbReference type="PANTHER" id="PTHR44154">
    <property type="entry name" value="QUINONE OXIDOREDUCTASE"/>
    <property type="match status" value="1"/>
</dbReference>
<dbReference type="HOGENOM" id="CLU_026673_3_3_11"/>
<evidence type="ECO:0000259" key="2">
    <source>
        <dbReference type="SMART" id="SM00829"/>
    </source>
</evidence>